<dbReference type="SUPFAM" id="SSF52540">
    <property type="entry name" value="P-loop containing nucleoside triphosphate hydrolases"/>
    <property type="match status" value="4"/>
</dbReference>
<keyword evidence="1" id="KW-0547">Nucleotide-binding</keyword>
<evidence type="ECO:0000256" key="2">
    <source>
        <dbReference type="ARBA" id="ARBA00022840"/>
    </source>
</evidence>
<keyword evidence="6" id="KW-1185">Reference proteome</keyword>
<gene>
    <name evidence="5" type="ORF">M9Y10_037561</name>
</gene>
<evidence type="ECO:0000313" key="5">
    <source>
        <dbReference type="EMBL" id="KAK8836627.1"/>
    </source>
</evidence>
<feature type="coiled-coil region" evidence="3">
    <location>
        <begin position="2468"/>
        <end position="2495"/>
    </location>
</feature>
<evidence type="ECO:0000259" key="4">
    <source>
        <dbReference type="SMART" id="SM00382"/>
    </source>
</evidence>
<evidence type="ECO:0000313" key="6">
    <source>
        <dbReference type="Proteomes" id="UP001470230"/>
    </source>
</evidence>
<evidence type="ECO:0000256" key="1">
    <source>
        <dbReference type="ARBA" id="ARBA00022741"/>
    </source>
</evidence>
<dbReference type="Gene3D" id="3.40.50.300">
    <property type="entry name" value="P-loop containing nucleotide triphosphate hydrolases"/>
    <property type="match status" value="4"/>
</dbReference>
<dbReference type="SMART" id="SM00382">
    <property type="entry name" value="AAA"/>
    <property type="match status" value="2"/>
</dbReference>
<keyword evidence="2" id="KW-0067">ATP-binding</keyword>
<accession>A0ABR2GTE6</accession>
<dbReference type="InterPro" id="IPR027417">
    <property type="entry name" value="P-loop_NTPase"/>
</dbReference>
<evidence type="ECO:0000256" key="3">
    <source>
        <dbReference type="SAM" id="Coils"/>
    </source>
</evidence>
<dbReference type="InterPro" id="IPR003593">
    <property type="entry name" value="AAA+_ATPase"/>
</dbReference>
<dbReference type="EMBL" id="JAPFFF010000064">
    <property type="protein sequence ID" value="KAK8836627.1"/>
    <property type="molecule type" value="Genomic_DNA"/>
</dbReference>
<protein>
    <recommendedName>
        <fullName evidence="4">AAA+ ATPase domain-containing protein</fullName>
    </recommendedName>
</protein>
<keyword evidence="3" id="KW-0175">Coiled coil</keyword>
<proteinExistence type="predicted"/>
<feature type="domain" description="AAA+ ATPase" evidence="4">
    <location>
        <begin position="10"/>
        <end position="201"/>
    </location>
</feature>
<dbReference type="Pfam" id="PF07728">
    <property type="entry name" value="AAA_5"/>
    <property type="match status" value="2"/>
</dbReference>
<organism evidence="5 6">
    <name type="scientific">Tritrichomonas musculus</name>
    <dbReference type="NCBI Taxonomy" id="1915356"/>
    <lineage>
        <taxon>Eukaryota</taxon>
        <taxon>Metamonada</taxon>
        <taxon>Parabasalia</taxon>
        <taxon>Tritrichomonadida</taxon>
        <taxon>Tritrichomonadidae</taxon>
        <taxon>Tritrichomonas</taxon>
    </lineage>
</organism>
<name>A0ABR2GTE6_9EUKA</name>
<dbReference type="PANTHER" id="PTHR48103:SF2">
    <property type="entry name" value="MIDASIN"/>
    <property type="match status" value="1"/>
</dbReference>
<sequence>MVKVFACSLINLHVRITGPTGAGKTSFAREFARIRPITLNKKMAKFLMQSFSSETKPIDCFLKPTIKDKQFGLNKGPLLLSIVNGLTIILDEFNLSLPSTMKSIAPALEPIDNKEINISGIDDPIVIHPNLFIIICENETNYRGRNNIPSSIEPRFRVFKYPELEIEDLSSTAIDISNSFYDEDEIKSKSFSNEEAGKVGEYMYKLNKSQIMNQTLSIRDLTKFFIQIHHQDVNKNDYQIENKGILKDKNMKLYMNLLFYTFASISRDEITKMFDKVLDLIGEVFLSIRKLNNEYKDDRLEELEKCFNAVPKLKSKGNKKYLEKGIFKIYSTIFDNITLELPSLLNGMFQILLCDPTEPILLVGPSGMKSFLAQQFLKNATLIALHSESTINQLLGASAFFNKEEVKLFYINYICKVCNLSHKIPQYIEKFMNGTLMEPLNKEEFQKEIEEIKMSLPESFRYSVTHLLKKLFDENKSRKSSLSNIELEFRPGLFLSAILEGKSLILKNLSNLPTNVLERFNELFSIRSMITLNEDTHGTIVSEDKRELTEFNSFLKIFATCSPDTISQLSEAVLSRFSVIWISSYEKAEQELVLESYVDVNKLKFDKSNFISKIIKFSNEMERVFHKSFSFPQMINIIEMCSRLNKHTNESQWFENLKVILFYVGYGLLEHKNKESREKFFDIFIKMEMSISDKFINRDDDENTLSFTKLDGHDCVKSKLSKIFIKSPTSKEYNPKDIACTPMFQEMIEALQLAISIKYPIILEGTMSGQGKQTAINFVAEMLGYNVVNIMISKTTKVDDLLGMITIDRDKNNEINVNYIQTKLIKAIKSRNESRKSIIVLHNLNNASPAVLDLINNLFDQHQKKLLHSDGSTIDKEELNLVGIFNQQNGLFNRDKLPSSLRDSSIYHIVNNPNNLEILNVILKMFDGTEFKKEFKEFYERFIKAQKIIETTNALPLSLNDIKKYKIFREVTYNKFDKDIVSLMVFAYRFIHHELIDQVRNAIQLPDMKFNLCITKNTEKNLLHIKPNKDAKSGIDLKVYTKAEDSEIFKNGIASLTLPQKHCLLFLICSYLSKQTCIIQGDTASGKSYLIRFFAQLLGIKLNVIQLNSETSSSIITGQNTLSNELNDKDIESFQFVIDQLKKIPEIKDYIEKEFKRDLRESKKRDFINLLSHISTIKMELKSKPGDDNKDIINQLKLMKMKIKELLKPEKRFQFKESILIKAMKNGEWILFDGIENSPPEFAEKISQLCNSGDDQEIDMVEYGENYYFTRKKLPNSQLIHEDFRIFITYNPTSQTESKQLDPVLMNKCASFTITPIDSNPEHSAQYLLGKLNDYPLNYALEISKRYANLHEFLKEKSKEGDNKITARRLKFLVNSLKNHYDKNSDQLLENVHQPIIDSMNFSYFLSFIEKNNDEFKDKMINEFLKNPNSESFLNLWYDDLVLKDKYPDLLNYLRNIQISSRDSSKSIKFNFSDFIQNCMNIHINDVPLILTHVKDTLDFISKSDCYQTYTNTKLDQEFSQLKMIENILEEVQSGMKELKEEQYDFSLKDDDLLEVNNLVHPLSRLILLSKLESNNSKCPIALVPRILFNEEFVNLMDLIYRLTKDADNTQILFLEIIKILCSNQSFIPLIESRIPYNLFNKQSIQIINYLMPLLLSLHKSQKSFHITVKDQTFDFDYLEQDPYNFELFLVFENKNELSLSLSQTYVKINGQNKFYQSQNNNDNVIKMIIEDLSEFVNDKPNIRENDISNISRLLSSRDSSLIGNIWPILFSFTGKFIGIFNNYLTILEKEAINSFSSIFSIIEKKNVQFFYIFSTKMNDFGSDQSNIYKIKNNSFDFNPKMNKKQANELIKEIDNEIIYLIENKRIIEHINNDEFRPKKWLENCIQLLEESKNPINQIIDKINQMDKNFELIQELTKLRQELYTKKTENSKLDSLKFRIINQIQEDINNNVLTKEIVFNIKKQVKTFLACFDKDLNIFDDAVDDRKGHITSEVQFYEDIIWFSLVYDIINKIKFEKDNVFQSIIQLSSFKGTDHISNILTNRLLKINNKSNGISNEDFNNIESMLNAQLLYKLHHNKNVLKKIDSLNNIFNDLEKRNPVKELVIEWIESKTNQFFDLKLPMFKPKDLLFLFIENIDKEFINPGPFTREMDYESQIKVIEILSSNGGLNFTSAKEYSNMIIQKLHKDFIPKNHRPLISKETTEIINIIAEKIDLLKNSKYKFTFNDKGFMDKEWMKDDSFIKNYPSLVYWMVKNPRLTSHLQNYFSSNAFSEDKLPFKLFALRLKSSLSCIKFECQANTKTARYLQKTINETFKDKIRNKIQKFESFNSKWINVLLPSVPFELSNPDYHMFYQFFINMSEDDTILEEVIQDKKEKAINTFVKNVCNLVFEDKNDFKITPEIEQDNKLDCIFSFIKNPNEFISCSIQSEINCLFQKIIDLPDYKNLIEHISKMKKEVDKRVNLFKISIKEELSSRNKIYEEEAQQKKNQKIKENKKMFLNYMKDYTKSFNILINEQNNMKFKTLQKHFYDVQENKSKLPKMFEENGQILSLIKFNYHKNKGKKHSIKINIEMNNKKKTEKVSLNSNQDYYFYSWQIDENKKQSIQNALPNFDLTWEPINLIPLSKTFNINTYCESNVEKFAVKKSSIHFDDGYSQDHFYWIIDNVSTKVIESVQKLDENLRSNIINKTTFETIDESIWQINNLIKSFSVKFEDGSRSKTIDDKLDSMNEYFSELYKYLIIINKELEKSIKTLWTASYQNSTSIVKAFGTKRQFKLPLSNENDNKKRFTKQLFKNIKKDCLFSNPILSADNGSIACCFKSINCFIGPIIPSLYNSKKVRVNFLSFIEEDFSIDIKIEDKEKSDKYEYLFSSKRNFSNSEMVQIFVSLPEESVTIDTKIHFTSKKLKDFILPCTFTFQMLPLSFLLSCKDHQLSCKDNGFYLCTNQLISSSKLKFTIHNYYLKEKMNYKYQLLSLSQNASPEPKINIQVDDEIEIEVPKTDNVQRLHAELKLKFTDQFSTSIFIDSLIMPFDYSFEVYEPQIRRYGKNAKIYYSSQYFQREIKLHCRIYGPSFFENFEGTISENLPKELYIKDILNLSKKFTINENKEFDVILYPYQNSNYISHNWCQSFNITINIHGIEKSISLTFIEINDQIMKYNKLNVEFINKYPTFGYNFPQNKWDRIEPNTSAIGYCILVSPFSYTLFNQVSISHNYDCEVKNSSNNKFISINSKGELFLNNSFISTPNTKNKGRISFNESWYDYSKSPYYYSIYGISENSWYPVYNIYPEIKFEELEFKDENIEKAQSNINEYEKTQYGFFGWRKKFSRTNFRQFHILLLFGSVIKNIKNIIQYLPNDVKTQFDSIIAAAETISVDDPKMIILSNNAIVLFRKVFYERFQQIKKDNFILSKCPLSKEDIEFYINESYDIYCSVDQYATDYDIRLPEYIKFQKLKEDLEELKKDQFVEYTEKNEAYLISSQEGYIPVPKNRNEEPKYVSNTNSITNSMNDMSKIKIQLPKITYVEEESFLTIEKLRDFYNSYIKGIRLLPIFVIIMKSKNDPKMEEEAIQYFEKLCQIFLNLPEKDYSFISSVTNLFNESFVSMIGKFKQAGVIFDRAFLNKCVIPNEQYQSFIEIPEKDMITSIPPEKWLIKKDSLSDDISFDVVVNPNEVDDNIDIIMAGDLNNDPSKNIEKPNQNLESTEFNEINFDEMVNEIKGEISQNFDPNIPTVITESQLKDQKASDEDSETVYIVSDSNIFPTPISQGQMDGIFSSFNEKMGIERAINRIKQMQNKIKNGNPILKIYENKPHVIKNKDFLDTKKEHFPIIKLMQNGLYLANKFFIAASEVDIPCSEFCANILIDCSSFISDINKIFNMMIICALTHALDCLGIPYSAAVIADQEFKCVIKEFDEDHSPKCLQKICDCLLIKRFRTKLASTIKFANEAMKYPKDERPYRAIFVFSDGLDEQLLLPSSWSKSIFTNDLISYGFVFIESFKQQEIELSDEKIALLDDVWKSFENNVNNGKSQPFLKIASITAEINDQLTYKLVDLFKTVMKRRVVPIESQTKIYQYENPIPTMEKLNNVNRIKRDLKVNFQKINEFYAKTTQVLKNKKSSIGKLDQRVYQNMLNKISKCELDKNINRDNIVKDFIINRINIDQTSLETVFKPNKASQLVLSSTGTEFDIIALVLNLINPVPNPMIYLEQKGGYVRNYSVSVIIDPSYSCFNDISGPHSLQTIKTILSSLATLDIQSFDLIIAGDPNPKIICFDVGTTIALSHKSSLYDSLFSVLQKPIKKPDLASAINTSFDLGRLRSSDTTSVLFVLTNGMYQNNEIDRIINSVNMCVQSGINTIGIGLGVYPKGIEKLFPQIVFSPNPSNVMKAIASLYNNRISMYNNKMNPINLSQPNPDDLLSTIKMLIENEKTPTFKSLKEELKEITPYLDAFDDMYNQEQAIYDKDKNEYINPTGANTEMYVKNLFKTQKILIVMLWDYTLNPEHEEKFVHTEYIKKPSKEGIGCIKSAVDYYGISLTIVQNYEDAIKELCKETAQGCEYYAVWVFCGPPNEILPEKDKDPNYVGEFNKVLIQFWKNGGSIVFWAEGEPLNYQVNLFLEEVEFEDEPDLKNGKTDLRIHGDHKGQKNLLPDPSGSLQKNGTFNRSPNVFKQCQRPMLSNNIGVIYEGISIGYAHGSIKPFKPFSKDSEGGISALFYPANISKGTGDIIIDCGYTKCFTKMDKDGTFRYVQNIAGWTARPEVHRIIDNMDPSEWRPKVVQYTFPEEKVIWNRFQVEPVDPKNLKALWAIDSSESVRNDAFYHTELRRVVNEYYKQGDELYLWDNKERPLCSKQELDSFISNMNGYTGTKSSKIAEIAKRSSIREHLIIVTDGTVDNGEIDLSDELMAKNNIRFKFVTTFIILDANPPDLLEIKRQYPNADIESMKLKCDLSVGAPYSRRCQSTTYVIRTANSREEMATLSSQDINVLQSIDSISSYMQFVENFSCLERAFQAATLGKEKNDDLVSKLERLRKNIDVTNLNKQQKSDFINKFNVLMRMANGALRGSFTIQEMAAAKRGET</sequence>
<dbReference type="PANTHER" id="PTHR48103">
    <property type="entry name" value="MIDASIN-RELATED"/>
    <property type="match status" value="1"/>
</dbReference>
<reference evidence="5 6" key="1">
    <citation type="submission" date="2024-04" db="EMBL/GenBank/DDBJ databases">
        <title>Tritrichomonas musculus Genome.</title>
        <authorList>
            <person name="Alves-Ferreira E."/>
            <person name="Grigg M."/>
            <person name="Lorenzi H."/>
            <person name="Galac M."/>
        </authorList>
    </citation>
    <scope>NUCLEOTIDE SEQUENCE [LARGE SCALE GENOMIC DNA]</scope>
    <source>
        <strain evidence="5 6">EAF2021</strain>
    </source>
</reference>
<feature type="domain" description="AAA+ ATPase" evidence="4">
    <location>
        <begin position="1073"/>
        <end position="1322"/>
    </location>
</feature>
<comment type="caution">
    <text evidence="5">The sequence shown here is derived from an EMBL/GenBank/DDBJ whole genome shotgun (WGS) entry which is preliminary data.</text>
</comment>
<dbReference type="Proteomes" id="UP001470230">
    <property type="component" value="Unassembled WGS sequence"/>
</dbReference>
<dbReference type="InterPro" id="IPR011704">
    <property type="entry name" value="ATPase_dyneun-rel_AAA"/>
</dbReference>